<dbReference type="InterPro" id="IPR010334">
    <property type="entry name" value="Dcp1"/>
</dbReference>
<dbReference type="OMA" id="RMENMRV"/>
<dbReference type="GO" id="GO:0000932">
    <property type="term" value="C:P-body"/>
    <property type="evidence" value="ECO:0007669"/>
    <property type="project" value="TreeGrafter"/>
</dbReference>
<evidence type="ECO:0000313" key="6">
    <source>
        <dbReference type="Proteomes" id="UP000011081"/>
    </source>
</evidence>
<gene>
    <name evidence="5" type="ORF">VCUG_02041</name>
</gene>
<sequence length="135" mass="16113">MLSRQVQSSILQRVLQRYDPSFHSTIYTSSHVALYKYTTKWDRTSTEGNIIIYRRTTLPSTKLVIFNKKDRGVFEVYLGGIEVDMVRDIIVFKNEAFCYGIWMVVEREREVLVEVVKRIEERMEKSRKLLDKIRE</sequence>
<dbReference type="InParanoid" id="L2GS13"/>
<keyword evidence="3" id="KW-0963">Cytoplasm</keyword>
<dbReference type="PANTHER" id="PTHR16290:SF0">
    <property type="entry name" value="DECAPPING PROTEIN 1, ISOFORM A"/>
    <property type="match status" value="1"/>
</dbReference>
<evidence type="ECO:0000256" key="1">
    <source>
        <dbReference type="ARBA" id="ARBA00004496"/>
    </source>
</evidence>
<comment type="similarity">
    <text evidence="2">Belongs to the DCP1 family.</text>
</comment>
<dbReference type="GO" id="GO:0000290">
    <property type="term" value="P:deadenylation-dependent decapping of nuclear-transcribed mRNA"/>
    <property type="evidence" value="ECO:0007669"/>
    <property type="project" value="InterPro"/>
</dbReference>
<comment type="subcellular location">
    <subcellularLocation>
        <location evidence="1">Cytoplasm</location>
    </subcellularLocation>
</comment>
<dbReference type="Proteomes" id="UP000011081">
    <property type="component" value="Unassembled WGS sequence"/>
</dbReference>
<dbReference type="Gene3D" id="2.30.29.30">
    <property type="entry name" value="Pleckstrin-homology domain (PH domain)/Phosphotyrosine-binding domain (PTB)"/>
    <property type="match status" value="1"/>
</dbReference>
<name>L2GS13_VAVCU</name>
<dbReference type="AlphaFoldDB" id="L2GS13"/>
<keyword evidence="4" id="KW-0507">mRNA processing</keyword>
<dbReference type="OrthoDB" id="440673at2759"/>
<dbReference type="GO" id="GO:0031087">
    <property type="term" value="P:deadenylation-independent decapping of nuclear-transcribed mRNA"/>
    <property type="evidence" value="ECO:0007669"/>
    <property type="project" value="TreeGrafter"/>
</dbReference>
<evidence type="ECO:0000256" key="3">
    <source>
        <dbReference type="ARBA" id="ARBA00022490"/>
    </source>
</evidence>
<evidence type="ECO:0000256" key="2">
    <source>
        <dbReference type="ARBA" id="ARBA00008778"/>
    </source>
</evidence>
<dbReference type="Pfam" id="PF06058">
    <property type="entry name" value="DCP1"/>
    <property type="match status" value="1"/>
</dbReference>
<dbReference type="GeneID" id="19879909"/>
<dbReference type="InterPro" id="IPR011993">
    <property type="entry name" value="PH-like_dom_sf"/>
</dbReference>
<reference evidence="6" key="1">
    <citation type="submission" date="2011-03" db="EMBL/GenBank/DDBJ databases">
        <title>The genome sequence of Vavraia culicis strain floridensis.</title>
        <authorList>
            <consortium name="The Broad Institute Genome Sequencing Platform"/>
            <person name="Cuomo C."/>
            <person name="Becnel J."/>
            <person name="Sanscrainte N."/>
            <person name="Young S.K."/>
            <person name="Zeng Q."/>
            <person name="Gargeya S."/>
            <person name="Fitzgerald M."/>
            <person name="Haas B."/>
            <person name="Abouelleil A."/>
            <person name="Alvarado L."/>
            <person name="Arachchi H.M."/>
            <person name="Berlin A."/>
            <person name="Chapman S.B."/>
            <person name="Gearin G."/>
            <person name="Goldberg J."/>
            <person name="Griggs A."/>
            <person name="Gujja S."/>
            <person name="Hansen M."/>
            <person name="Heiman D."/>
            <person name="Howarth C."/>
            <person name="Larimer J."/>
            <person name="Lui A."/>
            <person name="MacDonald P.J.P."/>
            <person name="McCowen C."/>
            <person name="Montmayeur A."/>
            <person name="Murphy C."/>
            <person name="Neiman D."/>
            <person name="Pearson M."/>
            <person name="Priest M."/>
            <person name="Roberts A."/>
            <person name="Saif S."/>
            <person name="Shea T."/>
            <person name="Sisk P."/>
            <person name="Stolte C."/>
            <person name="Sykes S."/>
            <person name="Wortman J."/>
            <person name="Nusbaum C."/>
            <person name="Birren B."/>
        </authorList>
    </citation>
    <scope>NUCLEOTIDE SEQUENCE [LARGE SCALE GENOMIC DNA]</scope>
    <source>
        <strain evidence="6">floridensis</strain>
    </source>
</reference>
<dbReference type="HOGENOM" id="CLU_141163_0_0_1"/>
<dbReference type="PANTHER" id="PTHR16290">
    <property type="entry name" value="TRANSCRIPTION FACTOR SMIF DECAPPING ENZYME DCP1"/>
    <property type="match status" value="1"/>
</dbReference>
<dbReference type="STRING" id="948595.L2GS13"/>
<accession>L2GS13</accession>
<organism evidence="5 6">
    <name type="scientific">Vavraia culicis (isolate floridensis)</name>
    <name type="common">Microsporidian parasite</name>
    <dbReference type="NCBI Taxonomy" id="948595"/>
    <lineage>
        <taxon>Eukaryota</taxon>
        <taxon>Fungi</taxon>
        <taxon>Fungi incertae sedis</taxon>
        <taxon>Microsporidia</taxon>
        <taxon>Pleistophoridae</taxon>
        <taxon>Vavraia</taxon>
    </lineage>
</organism>
<keyword evidence="6" id="KW-1185">Reference proteome</keyword>
<dbReference type="VEuPathDB" id="MicrosporidiaDB:VCUG_02041"/>
<dbReference type="GO" id="GO:0008047">
    <property type="term" value="F:enzyme activator activity"/>
    <property type="evidence" value="ECO:0007669"/>
    <property type="project" value="InterPro"/>
</dbReference>
<evidence type="ECO:0000313" key="5">
    <source>
        <dbReference type="EMBL" id="ELA46446.1"/>
    </source>
</evidence>
<proteinExistence type="inferred from homology"/>
<evidence type="ECO:0000256" key="4">
    <source>
        <dbReference type="ARBA" id="ARBA00022664"/>
    </source>
</evidence>
<protein>
    <recommendedName>
        <fullName evidence="7">mRNA-decapping enzyme C-terminal domain-containing protein</fullName>
    </recommendedName>
</protein>
<dbReference type="RefSeq" id="XP_008075055.1">
    <property type="nucleotide sequence ID" value="XM_008076864.1"/>
</dbReference>
<dbReference type="SUPFAM" id="SSF50729">
    <property type="entry name" value="PH domain-like"/>
    <property type="match status" value="1"/>
</dbReference>
<dbReference type="GO" id="GO:0003729">
    <property type="term" value="F:mRNA binding"/>
    <property type="evidence" value="ECO:0007669"/>
    <property type="project" value="TreeGrafter"/>
</dbReference>
<dbReference type="EMBL" id="GL877444">
    <property type="protein sequence ID" value="ELA46446.1"/>
    <property type="molecule type" value="Genomic_DNA"/>
</dbReference>
<evidence type="ECO:0008006" key="7">
    <source>
        <dbReference type="Google" id="ProtNLM"/>
    </source>
</evidence>
<dbReference type="GO" id="GO:0006397">
    <property type="term" value="P:mRNA processing"/>
    <property type="evidence" value="ECO:0007669"/>
    <property type="project" value="UniProtKB-KW"/>
</dbReference>